<dbReference type="eggNOG" id="ENOG502S27V">
    <property type="taxonomic scope" value="Eukaryota"/>
</dbReference>
<evidence type="ECO:0000256" key="7">
    <source>
        <dbReference type="ARBA" id="ARBA00035398"/>
    </source>
</evidence>
<dbReference type="Proteomes" id="UP000002279">
    <property type="component" value="Chromosome X5"/>
</dbReference>
<dbReference type="InterPro" id="IPR018305">
    <property type="entry name" value="Ribosomal_m50"/>
</dbReference>
<evidence type="ECO:0000256" key="4">
    <source>
        <dbReference type="ARBA" id="ARBA00023128"/>
    </source>
</evidence>
<dbReference type="PANTHER" id="PTHR31542:SF1">
    <property type="entry name" value="LARGE RIBOSOMAL SUBUNIT PROTEIN ML50"/>
    <property type="match status" value="1"/>
</dbReference>
<dbReference type="FunCoup" id="F7FUL8">
    <property type="interactions" value="724"/>
</dbReference>
<keyword evidence="4" id="KW-0496">Mitochondrion</keyword>
<organism evidence="8 9">
    <name type="scientific">Ornithorhynchus anatinus</name>
    <name type="common">Duckbill platypus</name>
    <dbReference type="NCBI Taxonomy" id="9258"/>
    <lineage>
        <taxon>Eukaryota</taxon>
        <taxon>Metazoa</taxon>
        <taxon>Chordata</taxon>
        <taxon>Craniata</taxon>
        <taxon>Vertebrata</taxon>
        <taxon>Euteleostomi</taxon>
        <taxon>Mammalia</taxon>
        <taxon>Monotremata</taxon>
        <taxon>Ornithorhynchidae</taxon>
        <taxon>Ornithorhynchus</taxon>
    </lineage>
</organism>
<name>F7FUL8_ORNAN</name>
<keyword evidence="5" id="KW-0687">Ribonucleoprotein</keyword>
<reference evidence="8" key="3">
    <citation type="submission" date="2025-09" db="UniProtKB">
        <authorList>
            <consortium name="Ensembl"/>
        </authorList>
    </citation>
    <scope>IDENTIFICATION</scope>
    <source>
        <strain evidence="8">Glennie</strain>
    </source>
</reference>
<evidence type="ECO:0000313" key="9">
    <source>
        <dbReference type="Proteomes" id="UP000002279"/>
    </source>
</evidence>
<gene>
    <name evidence="8" type="primary">MRPL50</name>
</gene>
<dbReference type="AlphaFoldDB" id="F7FUL8"/>
<accession>F7FUL8</accession>
<dbReference type="Bgee" id="ENSOANG00000004770">
    <property type="expression patterns" value="Expressed in heart and 7 other cell types or tissues"/>
</dbReference>
<proteinExistence type="inferred from homology"/>
<comment type="similarity">
    <text evidence="2">Belongs to the mitochondrion-specific ribosomal protein mL50 family.</text>
</comment>
<dbReference type="STRING" id="9258.ENSOANP00000007545"/>
<dbReference type="InParanoid" id="F7FUL8"/>
<dbReference type="Ensembl" id="ENSOANT00000007547.2">
    <property type="protein sequence ID" value="ENSOANP00000007545.2"/>
    <property type="gene ID" value="ENSOANG00000004770.2"/>
</dbReference>
<evidence type="ECO:0000256" key="5">
    <source>
        <dbReference type="ARBA" id="ARBA00023274"/>
    </source>
</evidence>
<dbReference type="GO" id="GO:0005762">
    <property type="term" value="C:mitochondrial large ribosomal subunit"/>
    <property type="evidence" value="ECO:0000318"/>
    <property type="project" value="GO_Central"/>
</dbReference>
<evidence type="ECO:0000256" key="6">
    <source>
        <dbReference type="ARBA" id="ARBA00035183"/>
    </source>
</evidence>
<dbReference type="PANTHER" id="PTHR31542">
    <property type="entry name" value="39A RIBOSOMAL PROTEIN L50, MITOCHONDRIAL"/>
    <property type="match status" value="1"/>
</dbReference>
<evidence type="ECO:0000256" key="1">
    <source>
        <dbReference type="ARBA" id="ARBA00004173"/>
    </source>
</evidence>
<dbReference type="HOGENOM" id="CLU_137129_0_0_1"/>
<keyword evidence="9" id="KW-1185">Reference proteome</keyword>
<dbReference type="GeneTree" id="ENSGT00390000004279"/>
<evidence type="ECO:0000256" key="2">
    <source>
        <dbReference type="ARBA" id="ARBA00008860"/>
    </source>
</evidence>
<evidence type="ECO:0000256" key="3">
    <source>
        <dbReference type="ARBA" id="ARBA00022980"/>
    </source>
</evidence>
<evidence type="ECO:0000313" key="8">
    <source>
        <dbReference type="Ensembl" id="ENSOANP00000007545.2"/>
    </source>
</evidence>
<protein>
    <recommendedName>
        <fullName evidence="6">Large ribosomal subunit protein mL50</fullName>
    </recommendedName>
    <alternativeName>
        <fullName evidence="7">39S ribosomal protein L50, mitochondrial</fullName>
    </alternativeName>
</protein>
<keyword evidence="3" id="KW-0689">Ribosomal protein</keyword>
<reference evidence="8" key="2">
    <citation type="submission" date="2025-08" db="UniProtKB">
        <authorList>
            <consortium name="Ensembl"/>
        </authorList>
    </citation>
    <scope>IDENTIFICATION</scope>
    <source>
        <strain evidence="8">Glennie</strain>
    </source>
</reference>
<sequence length="246" mass="27718">MLLTRSNCLTNTMKKKERGRKNKDQFPIPKRFAKWSSVCRRWELQVQRCSAATTSGPSPAIRLEFKGAAGGRFRLWAESAPLSSLFKMAAGGLFGGLLRRSVPVVLGRSRRALWGLSRKEREPPVMEAAEEVKEEPTLACPPPPSRKYLPPEDLESRLESLVKEVFGASLPADWRKATLEKSQLKFHLLAQLAEELGHVVPNSRLHQMNSAQDVLAFYSIPVQDQSKFDELCSSELPANLKITWEY</sequence>
<dbReference type="Pfam" id="PF10501">
    <property type="entry name" value="Ribosomal_L50"/>
    <property type="match status" value="1"/>
</dbReference>
<reference evidence="8 9" key="1">
    <citation type="journal article" date="2008" name="Nature">
        <title>Genome analysis of the platypus reveals unique signatures of evolution.</title>
        <authorList>
            <person name="Warren W.C."/>
            <person name="Hillier L.W."/>
            <person name="Marshall Graves J.A."/>
            <person name="Birney E."/>
            <person name="Ponting C.P."/>
            <person name="Grutzner F."/>
            <person name="Belov K."/>
            <person name="Miller W."/>
            <person name="Clarke L."/>
            <person name="Chinwalla A.T."/>
            <person name="Yang S.P."/>
            <person name="Heger A."/>
            <person name="Locke D.P."/>
            <person name="Miethke P."/>
            <person name="Waters P.D."/>
            <person name="Veyrunes F."/>
            <person name="Fulton L."/>
            <person name="Fulton B."/>
            <person name="Graves T."/>
            <person name="Wallis J."/>
            <person name="Puente X.S."/>
            <person name="Lopez-Otin C."/>
            <person name="Ordonez G.R."/>
            <person name="Eichler E.E."/>
            <person name="Chen L."/>
            <person name="Cheng Z."/>
            <person name="Deakin J.E."/>
            <person name="Alsop A."/>
            <person name="Thompson K."/>
            <person name="Kirby P."/>
            <person name="Papenfuss A.T."/>
            <person name="Wakefield M.J."/>
            <person name="Olender T."/>
            <person name="Lancet D."/>
            <person name="Huttley G.A."/>
            <person name="Smit A.F."/>
            <person name="Pask A."/>
            <person name="Temple-Smith P."/>
            <person name="Batzer M.A."/>
            <person name="Walker J.A."/>
            <person name="Konkel M.K."/>
            <person name="Harris R.S."/>
            <person name="Whittington C.M."/>
            <person name="Wong E.S."/>
            <person name="Gemmell N.J."/>
            <person name="Buschiazzo E."/>
            <person name="Vargas Jentzsch I.M."/>
            <person name="Merkel A."/>
            <person name="Schmitz J."/>
            <person name="Zemann A."/>
            <person name="Churakov G."/>
            <person name="Kriegs J.O."/>
            <person name="Brosius J."/>
            <person name="Murchison E.P."/>
            <person name="Sachidanandam R."/>
            <person name="Smith C."/>
            <person name="Hannon G.J."/>
            <person name="Tsend-Ayush E."/>
            <person name="McMillan D."/>
            <person name="Attenborough R."/>
            <person name="Rens W."/>
            <person name="Ferguson-Smith M."/>
            <person name="Lefevre C.M."/>
            <person name="Sharp J.A."/>
            <person name="Nicholas K.R."/>
            <person name="Ray D.A."/>
            <person name="Kube M."/>
            <person name="Reinhardt R."/>
            <person name="Pringle T.H."/>
            <person name="Taylor J."/>
            <person name="Jones R.C."/>
            <person name="Nixon B."/>
            <person name="Dacheux J.L."/>
            <person name="Niwa H."/>
            <person name="Sekita Y."/>
            <person name="Huang X."/>
            <person name="Stark A."/>
            <person name="Kheradpour P."/>
            <person name="Kellis M."/>
            <person name="Flicek P."/>
            <person name="Chen Y."/>
            <person name="Webber C."/>
            <person name="Hardison R."/>
            <person name="Nelson J."/>
            <person name="Hallsworth-Pepin K."/>
            <person name="Delehaunty K."/>
            <person name="Markovic C."/>
            <person name="Minx P."/>
            <person name="Feng Y."/>
            <person name="Kremitzki C."/>
            <person name="Mitreva M."/>
            <person name="Glasscock J."/>
            <person name="Wylie T."/>
            <person name="Wohldmann P."/>
            <person name="Thiru P."/>
            <person name="Nhan M.N."/>
            <person name="Pohl C.S."/>
            <person name="Smith S.M."/>
            <person name="Hou S."/>
            <person name="Nefedov M."/>
            <person name="de Jong P.J."/>
            <person name="Renfree M.B."/>
            <person name="Mardis E.R."/>
            <person name="Wilson R.K."/>
        </authorList>
    </citation>
    <scope>NUCLEOTIDE SEQUENCE [LARGE SCALE GENOMIC DNA]</scope>
    <source>
        <strain evidence="8 9">Glennie</strain>
    </source>
</reference>
<comment type="subcellular location">
    <subcellularLocation>
        <location evidence="1">Mitochondrion</location>
    </subcellularLocation>
</comment>